<dbReference type="EMBL" id="BJFL01000005">
    <property type="protein sequence ID" value="GDY30069.1"/>
    <property type="molecule type" value="Genomic_DNA"/>
</dbReference>
<dbReference type="RefSeq" id="WP_137813184.1">
    <property type="nucleotide sequence ID" value="NZ_BJFL01000005.1"/>
</dbReference>
<dbReference type="Proteomes" id="UP000298860">
    <property type="component" value="Unassembled WGS sequence"/>
</dbReference>
<evidence type="ECO:0000256" key="1">
    <source>
        <dbReference type="SAM" id="MobiDB-lite"/>
    </source>
</evidence>
<feature type="region of interest" description="Disordered" evidence="1">
    <location>
        <begin position="84"/>
        <end position="146"/>
    </location>
</feature>
<comment type="caution">
    <text evidence="2">The sequence shown here is derived from an EMBL/GenBank/DDBJ whole genome shotgun (WGS) entry which is preliminary data.</text>
</comment>
<gene>
    <name evidence="2" type="ORF">GTS_17020</name>
</gene>
<organism evidence="2 3">
    <name type="scientific">Gandjariella thermophila</name>
    <dbReference type="NCBI Taxonomy" id="1931992"/>
    <lineage>
        <taxon>Bacteria</taxon>
        <taxon>Bacillati</taxon>
        <taxon>Actinomycetota</taxon>
        <taxon>Actinomycetes</taxon>
        <taxon>Pseudonocardiales</taxon>
        <taxon>Pseudonocardiaceae</taxon>
        <taxon>Gandjariella</taxon>
    </lineage>
</organism>
<evidence type="ECO:0000313" key="3">
    <source>
        <dbReference type="Proteomes" id="UP000298860"/>
    </source>
</evidence>
<dbReference type="AlphaFoldDB" id="A0A4D4J658"/>
<reference evidence="3" key="1">
    <citation type="submission" date="2019-04" db="EMBL/GenBank/DDBJ databases">
        <title>Draft genome sequence of Pseudonocardiaceae bacterium SL3-2-4.</title>
        <authorList>
            <person name="Ningsih F."/>
            <person name="Yokota A."/>
            <person name="Sakai Y."/>
            <person name="Nanatani K."/>
            <person name="Yabe S."/>
            <person name="Oetari A."/>
            <person name="Sjamsuridzal W."/>
        </authorList>
    </citation>
    <scope>NUCLEOTIDE SEQUENCE [LARGE SCALE GENOMIC DNA]</scope>
    <source>
        <strain evidence="3">SL3-2-4</strain>
    </source>
</reference>
<accession>A0A4D4J658</accession>
<proteinExistence type="predicted"/>
<name>A0A4D4J658_9PSEU</name>
<evidence type="ECO:0000313" key="2">
    <source>
        <dbReference type="EMBL" id="GDY30069.1"/>
    </source>
</evidence>
<sequence>MARNTAFPRHVLCLDANFASTCTTAVDLTPGRNGIVLRLACLAAYTVTLDFDATGMLMDTLRTGDIRAVLAQHDQRGRVLLGIPPAPAARRARSRGAGADGAGTAPFAPAQRAAGVQPVPDRRIARPPGGRACRTDRTPTASEALT</sequence>
<keyword evidence="3" id="KW-1185">Reference proteome</keyword>
<protein>
    <submittedName>
        <fullName evidence="2">Uncharacterized protein</fullName>
    </submittedName>
</protein>